<keyword evidence="2" id="KW-1185">Reference proteome</keyword>
<name>A0A5B7GY06_PORTR</name>
<proteinExistence type="predicted"/>
<reference evidence="1 2" key="1">
    <citation type="submission" date="2019-05" db="EMBL/GenBank/DDBJ databases">
        <title>Another draft genome of Portunus trituberculatus and its Hox gene families provides insights of decapod evolution.</title>
        <authorList>
            <person name="Jeong J.-H."/>
            <person name="Song I."/>
            <person name="Kim S."/>
            <person name="Choi T."/>
            <person name="Kim D."/>
            <person name="Ryu S."/>
            <person name="Kim W."/>
        </authorList>
    </citation>
    <scope>NUCLEOTIDE SEQUENCE [LARGE SCALE GENOMIC DNA]</scope>
    <source>
        <tissue evidence="1">Muscle</tissue>
    </source>
</reference>
<sequence length="125" mass="13501">MLRAGRNTGQYMLGQGRKPEFPGENHPYCCEKVKELEGAAFCDVAVPPSWQDPSAVHLRSSAPLPGVLQASRWFCTPCWDVGRCPNNSGREACGETTQKEPALGCCRCHPGGGISPGSVRDSIFH</sequence>
<dbReference type="Proteomes" id="UP000324222">
    <property type="component" value="Unassembled WGS sequence"/>
</dbReference>
<evidence type="ECO:0000313" key="1">
    <source>
        <dbReference type="EMBL" id="MPC62466.1"/>
    </source>
</evidence>
<accession>A0A5B7GY06</accession>
<organism evidence="1 2">
    <name type="scientific">Portunus trituberculatus</name>
    <name type="common">Swimming crab</name>
    <name type="synonym">Neptunus trituberculatus</name>
    <dbReference type="NCBI Taxonomy" id="210409"/>
    <lineage>
        <taxon>Eukaryota</taxon>
        <taxon>Metazoa</taxon>
        <taxon>Ecdysozoa</taxon>
        <taxon>Arthropoda</taxon>
        <taxon>Crustacea</taxon>
        <taxon>Multicrustacea</taxon>
        <taxon>Malacostraca</taxon>
        <taxon>Eumalacostraca</taxon>
        <taxon>Eucarida</taxon>
        <taxon>Decapoda</taxon>
        <taxon>Pleocyemata</taxon>
        <taxon>Brachyura</taxon>
        <taxon>Eubrachyura</taxon>
        <taxon>Portunoidea</taxon>
        <taxon>Portunidae</taxon>
        <taxon>Portuninae</taxon>
        <taxon>Portunus</taxon>
    </lineage>
</organism>
<gene>
    <name evidence="1" type="ORF">E2C01_056551</name>
</gene>
<evidence type="ECO:0000313" key="2">
    <source>
        <dbReference type="Proteomes" id="UP000324222"/>
    </source>
</evidence>
<protein>
    <submittedName>
        <fullName evidence="1">Uncharacterized protein</fullName>
    </submittedName>
</protein>
<comment type="caution">
    <text evidence="1">The sequence shown here is derived from an EMBL/GenBank/DDBJ whole genome shotgun (WGS) entry which is preliminary data.</text>
</comment>
<dbReference type="EMBL" id="VSRR010019715">
    <property type="protein sequence ID" value="MPC62466.1"/>
    <property type="molecule type" value="Genomic_DNA"/>
</dbReference>
<dbReference type="AlphaFoldDB" id="A0A5B7GY06"/>